<dbReference type="Proteomes" id="UP000726136">
    <property type="component" value="Unassembled WGS sequence"/>
</dbReference>
<name>A0ABR9Z916_VIBAN</name>
<reference evidence="1 2" key="1">
    <citation type="journal article" date="2021" name="PeerJ">
        <title>Analysis of 44 Vibrio anguillarum genomes reveals high genetic diversity.</title>
        <authorList>
            <person name="Hansen M.J."/>
            <person name="Dalsgaard I."/>
        </authorList>
    </citation>
    <scope>NUCLEOTIDE SEQUENCE [LARGE SCALE GENOMIC DNA]</scope>
    <source>
        <strain evidence="1 2">040915-1/1B</strain>
    </source>
</reference>
<sequence length="72" mass="8392">MSKRTLKTQQIDGETLYLHHTDGLWTLIIEPANRNNGTQSYDGWFPRYYSKASSAKAAVTKKFGREWQWKNA</sequence>
<protein>
    <recommendedName>
        <fullName evidence="3">WGR domain-containing protein</fullName>
    </recommendedName>
</protein>
<evidence type="ECO:0008006" key="3">
    <source>
        <dbReference type="Google" id="ProtNLM"/>
    </source>
</evidence>
<dbReference type="EMBL" id="RDPI01000019">
    <property type="protein sequence ID" value="MBF4374497.1"/>
    <property type="molecule type" value="Genomic_DNA"/>
</dbReference>
<accession>A0ABR9Z916</accession>
<gene>
    <name evidence="1" type="ORF">EAY46_15615</name>
</gene>
<proteinExistence type="predicted"/>
<evidence type="ECO:0000313" key="2">
    <source>
        <dbReference type="Proteomes" id="UP000726136"/>
    </source>
</evidence>
<evidence type="ECO:0000313" key="1">
    <source>
        <dbReference type="EMBL" id="MBF4374497.1"/>
    </source>
</evidence>
<organism evidence="1 2">
    <name type="scientific">Vibrio anguillarum</name>
    <name type="common">Listonella anguillarum</name>
    <dbReference type="NCBI Taxonomy" id="55601"/>
    <lineage>
        <taxon>Bacteria</taxon>
        <taxon>Pseudomonadati</taxon>
        <taxon>Pseudomonadota</taxon>
        <taxon>Gammaproteobacteria</taxon>
        <taxon>Vibrionales</taxon>
        <taxon>Vibrionaceae</taxon>
        <taxon>Vibrio</taxon>
    </lineage>
</organism>
<comment type="caution">
    <text evidence="1">The sequence shown here is derived from an EMBL/GenBank/DDBJ whole genome shotgun (WGS) entry which is preliminary data.</text>
</comment>
<keyword evidence="2" id="KW-1185">Reference proteome</keyword>